<keyword evidence="3 5" id="KW-0863">Zinc-finger</keyword>
<dbReference type="InterPro" id="IPR013087">
    <property type="entry name" value="Znf_C2H2_type"/>
</dbReference>
<dbReference type="GO" id="GO:0000981">
    <property type="term" value="F:DNA-binding transcription factor activity, RNA polymerase II-specific"/>
    <property type="evidence" value="ECO:0007669"/>
    <property type="project" value="TreeGrafter"/>
</dbReference>
<protein>
    <submittedName>
        <fullName evidence="7">Jg4807 protein</fullName>
    </submittedName>
</protein>
<keyword evidence="8" id="KW-1185">Reference proteome</keyword>
<dbReference type="PROSITE" id="PS00028">
    <property type="entry name" value="ZINC_FINGER_C2H2_1"/>
    <property type="match status" value="4"/>
</dbReference>
<dbReference type="PANTHER" id="PTHR24408:SF58">
    <property type="entry name" value="TRANSCRIPTION FACTOR (TFIIIA), PUTATIVE (AFU_ORTHOLOGUE AFUA_1G05150)-RELATED"/>
    <property type="match status" value="1"/>
</dbReference>
<sequence length="395" mass="45198">TSMDLEENYHAYNIAPIVFEEDIKFKTFNNRIIIGSKPSTSAFRNEETYSQKTDYGDTDFHDTDYQETCSQKSFNQDASEGVSVRETNILQSLLEQTQFQNKIILGSKSHTTEITNEKSGYRENVILDVSVVLEDCKMFLESNPCFCDECQILFPTDNDFDAHNMTAHSFLVAVSKNKAVKSTAKHSIHENDIDYKNLLCSHCNVVFPNTIALLRHTYELLPGKFVCDKCDIVFENDAAFKLHKAQHYADGSKSTNALARPDRYVVCTICTCHFKWMAKLRIHMQMIHSSKNEVSDVQFKHSDLKCRICNARLSSSQKYNKHIKACHLEYYREEDCDVETISKFKCPQCSMCFSSDYSVRIHLAAKHGQVGTGEDSKHLGFCKKEPVLSKELTKI</sequence>
<name>A0A8S4QLI6_9NEOP</name>
<dbReference type="Gene3D" id="3.30.160.60">
    <property type="entry name" value="Classic Zinc Finger"/>
    <property type="match status" value="2"/>
</dbReference>
<dbReference type="Proteomes" id="UP000838756">
    <property type="component" value="Unassembled WGS sequence"/>
</dbReference>
<dbReference type="AlphaFoldDB" id="A0A8S4QLI6"/>
<dbReference type="InterPro" id="IPR036236">
    <property type="entry name" value="Znf_C2H2_sf"/>
</dbReference>
<dbReference type="PROSITE" id="PS50157">
    <property type="entry name" value="ZINC_FINGER_C2H2_2"/>
    <property type="match status" value="1"/>
</dbReference>
<reference evidence="7" key="1">
    <citation type="submission" date="2022-03" db="EMBL/GenBank/DDBJ databases">
        <authorList>
            <person name="Lindestad O."/>
        </authorList>
    </citation>
    <scope>NUCLEOTIDE SEQUENCE</scope>
</reference>
<accession>A0A8S4QLI6</accession>
<comment type="caution">
    <text evidence="7">The sequence shown here is derived from an EMBL/GenBank/DDBJ whole genome shotgun (WGS) entry which is preliminary data.</text>
</comment>
<evidence type="ECO:0000313" key="8">
    <source>
        <dbReference type="Proteomes" id="UP000838756"/>
    </source>
</evidence>
<gene>
    <name evidence="7" type="primary">jg4807</name>
    <name evidence="7" type="ORF">PAEG_LOCUS3500</name>
</gene>
<proteinExistence type="predicted"/>
<dbReference type="SUPFAM" id="SSF57667">
    <property type="entry name" value="beta-beta-alpha zinc fingers"/>
    <property type="match status" value="1"/>
</dbReference>
<dbReference type="EMBL" id="CAKXAJ010011244">
    <property type="protein sequence ID" value="CAH2212551.1"/>
    <property type="molecule type" value="Genomic_DNA"/>
</dbReference>
<keyword evidence="1" id="KW-0479">Metal-binding</keyword>
<dbReference type="GO" id="GO:0043565">
    <property type="term" value="F:sequence-specific DNA binding"/>
    <property type="evidence" value="ECO:0007669"/>
    <property type="project" value="TreeGrafter"/>
</dbReference>
<evidence type="ECO:0000256" key="5">
    <source>
        <dbReference type="PROSITE-ProRule" id="PRU00042"/>
    </source>
</evidence>
<evidence type="ECO:0000256" key="3">
    <source>
        <dbReference type="ARBA" id="ARBA00022771"/>
    </source>
</evidence>
<evidence type="ECO:0000256" key="2">
    <source>
        <dbReference type="ARBA" id="ARBA00022737"/>
    </source>
</evidence>
<feature type="non-terminal residue" evidence="7">
    <location>
        <position position="395"/>
    </location>
</feature>
<dbReference type="SMART" id="SM00355">
    <property type="entry name" value="ZnF_C2H2"/>
    <property type="match status" value="6"/>
</dbReference>
<organism evidence="7 8">
    <name type="scientific">Pararge aegeria aegeria</name>
    <dbReference type="NCBI Taxonomy" id="348720"/>
    <lineage>
        <taxon>Eukaryota</taxon>
        <taxon>Metazoa</taxon>
        <taxon>Ecdysozoa</taxon>
        <taxon>Arthropoda</taxon>
        <taxon>Hexapoda</taxon>
        <taxon>Insecta</taxon>
        <taxon>Pterygota</taxon>
        <taxon>Neoptera</taxon>
        <taxon>Endopterygota</taxon>
        <taxon>Lepidoptera</taxon>
        <taxon>Glossata</taxon>
        <taxon>Ditrysia</taxon>
        <taxon>Papilionoidea</taxon>
        <taxon>Nymphalidae</taxon>
        <taxon>Satyrinae</taxon>
        <taxon>Satyrini</taxon>
        <taxon>Parargina</taxon>
        <taxon>Pararge</taxon>
    </lineage>
</organism>
<evidence type="ECO:0000313" key="7">
    <source>
        <dbReference type="EMBL" id="CAH2212551.1"/>
    </source>
</evidence>
<dbReference type="PANTHER" id="PTHR24408">
    <property type="entry name" value="ZINC FINGER PROTEIN"/>
    <property type="match status" value="1"/>
</dbReference>
<feature type="non-terminal residue" evidence="7">
    <location>
        <position position="1"/>
    </location>
</feature>
<evidence type="ECO:0000256" key="4">
    <source>
        <dbReference type="ARBA" id="ARBA00022833"/>
    </source>
</evidence>
<feature type="domain" description="C2H2-type" evidence="6">
    <location>
        <begin position="265"/>
        <end position="293"/>
    </location>
</feature>
<dbReference type="GO" id="GO:0008270">
    <property type="term" value="F:zinc ion binding"/>
    <property type="evidence" value="ECO:0007669"/>
    <property type="project" value="UniProtKB-KW"/>
</dbReference>
<evidence type="ECO:0000256" key="1">
    <source>
        <dbReference type="ARBA" id="ARBA00022723"/>
    </source>
</evidence>
<keyword evidence="4" id="KW-0862">Zinc</keyword>
<dbReference type="OrthoDB" id="7285826at2759"/>
<dbReference type="GO" id="GO:0005634">
    <property type="term" value="C:nucleus"/>
    <property type="evidence" value="ECO:0007669"/>
    <property type="project" value="TreeGrafter"/>
</dbReference>
<keyword evidence="2" id="KW-0677">Repeat</keyword>
<evidence type="ECO:0000259" key="6">
    <source>
        <dbReference type="PROSITE" id="PS50157"/>
    </source>
</evidence>